<dbReference type="Proteomes" id="UP000290889">
    <property type="component" value="Chromosome"/>
</dbReference>
<comment type="caution">
    <text evidence="2">Once thought to be involved in copper homeostasis, experiments in E.coli have shown this is not the case.</text>
</comment>
<keyword evidence="2" id="KW-0963">Cytoplasm</keyword>
<dbReference type="AlphaFoldDB" id="A0A411E6Y3"/>
<dbReference type="OrthoDB" id="9815677at2"/>
<dbReference type="PANTHER" id="PTHR12598">
    <property type="entry name" value="COPPER HOMEOSTASIS PROTEIN CUTC"/>
    <property type="match status" value="1"/>
</dbReference>
<name>A0A411E6Y3_9FLAO</name>
<dbReference type="GO" id="GO:0005507">
    <property type="term" value="F:copper ion binding"/>
    <property type="evidence" value="ECO:0007669"/>
    <property type="project" value="TreeGrafter"/>
</dbReference>
<sequence length="240" mass="26308">MIVEVCANSLESALNAERAGAQRIELCAELPAGGITPSFGLIKSVKEELNIPIHVLIRPRSGDFTYSRAEFKTMLEDIAVCRDLQVDGIVSGILSSDAEVDWERTQRLIDQSGKLSFTFHRAFDWATHPMETHLRLQEMGVNNILSSGQAHTAIEGIDLLGELNAQAAECVIMPGSGINDKNALIFKSRDFKAIHLSATSIITNTPSIPALSMLSPRTMKENEVLLTDPELLKKVIEIVN</sequence>
<dbReference type="PANTHER" id="PTHR12598:SF0">
    <property type="entry name" value="COPPER HOMEOSTASIS PROTEIN CUTC HOMOLOG"/>
    <property type="match status" value="1"/>
</dbReference>
<proteinExistence type="inferred from homology"/>
<evidence type="ECO:0000313" key="3">
    <source>
        <dbReference type="EMBL" id="QBA63284.1"/>
    </source>
</evidence>
<dbReference type="HAMAP" id="MF_00795">
    <property type="entry name" value="CutC"/>
    <property type="match status" value="1"/>
</dbReference>
<dbReference type="KEGG" id="mur:EQY75_01185"/>
<dbReference type="InterPro" id="IPR036822">
    <property type="entry name" value="CutC-like_dom_sf"/>
</dbReference>
<gene>
    <name evidence="2" type="primary">cutC</name>
    <name evidence="3" type="ORF">EQY75_01185</name>
</gene>
<accession>A0A411E6Y3</accession>
<evidence type="ECO:0000313" key="4">
    <source>
        <dbReference type="Proteomes" id="UP000290889"/>
    </source>
</evidence>
<protein>
    <recommendedName>
        <fullName evidence="2">PF03932 family protein CutC</fullName>
    </recommendedName>
</protein>
<reference evidence="3 4" key="1">
    <citation type="submission" date="2019-01" db="EMBL/GenBank/DDBJ databases">
        <title>Muriicola soli sp. nov., isolated from soil.</title>
        <authorList>
            <person name="Kang H.J."/>
            <person name="Kim S.B."/>
        </authorList>
    </citation>
    <scope>NUCLEOTIDE SEQUENCE [LARGE SCALE GENOMIC DNA]</scope>
    <source>
        <strain evidence="3 4">MMS17-SY002</strain>
    </source>
</reference>
<dbReference type="Gene3D" id="3.20.20.380">
    <property type="entry name" value="Copper homeostasis (CutC) domain"/>
    <property type="match status" value="1"/>
</dbReference>
<dbReference type="Pfam" id="PF03932">
    <property type="entry name" value="CutC"/>
    <property type="match status" value="1"/>
</dbReference>
<keyword evidence="4" id="KW-1185">Reference proteome</keyword>
<evidence type="ECO:0000256" key="2">
    <source>
        <dbReference type="HAMAP-Rule" id="MF_00795"/>
    </source>
</evidence>
<organism evidence="3 4">
    <name type="scientific">Muriicola soli</name>
    <dbReference type="NCBI Taxonomy" id="2507538"/>
    <lineage>
        <taxon>Bacteria</taxon>
        <taxon>Pseudomonadati</taxon>
        <taxon>Bacteroidota</taxon>
        <taxon>Flavobacteriia</taxon>
        <taxon>Flavobacteriales</taxon>
        <taxon>Flavobacteriaceae</taxon>
        <taxon>Muriicola</taxon>
    </lineage>
</organism>
<comment type="subcellular location">
    <subcellularLocation>
        <location evidence="2">Cytoplasm</location>
    </subcellularLocation>
</comment>
<dbReference type="RefSeq" id="WP_129602123.1">
    <property type="nucleotide sequence ID" value="NZ_CP035544.1"/>
</dbReference>
<dbReference type="GO" id="GO:0005737">
    <property type="term" value="C:cytoplasm"/>
    <property type="evidence" value="ECO:0007669"/>
    <property type="project" value="UniProtKB-SubCell"/>
</dbReference>
<dbReference type="SUPFAM" id="SSF110395">
    <property type="entry name" value="CutC-like"/>
    <property type="match status" value="1"/>
</dbReference>
<evidence type="ECO:0000256" key="1">
    <source>
        <dbReference type="ARBA" id="ARBA00007768"/>
    </source>
</evidence>
<comment type="similarity">
    <text evidence="1 2">Belongs to the CutC family.</text>
</comment>
<dbReference type="EMBL" id="CP035544">
    <property type="protein sequence ID" value="QBA63284.1"/>
    <property type="molecule type" value="Genomic_DNA"/>
</dbReference>
<dbReference type="InterPro" id="IPR005627">
    <property type="entry name" value="CutC-like"/>
</dbReference>